<dbReference type="EMBL" id="MLAK01001006">
    <property type="protein sequence ID" value="OHS99405.1"/>
    <property type="molecule type" value="Genomic_DNA"/>
</dbReference>
<sequence length="227" mass="26458">MPLNWNLVQDVNVDQIARDMDVSSLEYLVQHIAFANLTDADAQRFQDRGALKAFKLLQLGVEYLTHLKRPLPTQPDSSDLKKALSESQRRVEELESLLYESEMKRERAQASSKIYKHRYEALQRQIDDEGEDEGEIRGIENKDVDPFASVQKEINQMRQIVEKRGKALNERADSWKRKTRHQSEIPPRTVTAHQIEELFKPPNEVKRNKKPAMYRYAQRSEQGSLPT</sequence>
<dbReference type="RefSeq" id="XP_068352542.1">
    <property type="nucleotide sequence ID" value="XM_068509483.1"/>
</dbReference>
<keyword evidence="6" id="KW-1185">Reference proteome</keyword>
<proteinExistence type="predicted"/>
<dbReference type="Pfam" id="PF13815">
    <property type="entry name" value="Dzip-like_N"/>
    <property type="match status" value="1"/>
</dbReference>
<name>A0A1J4JPG0_9EUKA</name>
<dbReference type="PANTHER" id="PTHR21502">
    <property type="entry name" value="ZINC FINGER PROTEIN DZIP1"/>
    <property type="match status" value="1"/>
</dbReference>
<dbReference type="Proteomes" id="UP000179807">
    <property type="component" value="Unassembled WGS sequence"/>
</dbReference>
<feature type="region of interest" description="Disordered" evidence="3">
    <location>
        <begin position="201"/>
        <end position="227"/>
    </location>
</feature>
<evidence type="ECO:0000313" key="6">
    <source>
        <dbReference type="Proteomes" id="UP000179807"/>
    </source>
</evidence>
<dbReference type="GeneID" id="94844187"/>
<dbReference type="InterPro" id="IPR032714">
    <property type="entry name" value="DZIP1_N"/>
</dbReference>
<dbReference type="VEuPathDB" id="TrichDB:TRFO_34125"/>
<evidence type="ECO:0000256" key="1">
    <source>
        <dbReference type="ARBA" id="ARBA00023054"/>
    </source>
</evidence>
<dbReference type="GO" id="GO:0008270">
    <property type="term" value="F:zinc ion binding"/>
    <property type="evidence" value="ECO:0007669"/>
    <property type="project" value="UniProtKB-KW"/>
</dbReference>
<dbReference type="OrthoDB" id="515971at2759"/>
<feature type="domain" description="Cilium assembly protein DZIP1 N-terminal" evidence="4">
    <location>
        <begin position="2"/>
        <end position="109"/>
    </location>
</feature>
<gene>
    <name evidence="5" type="ORF">TRFO_34125</name>
</gene>
<dbReference type="PANTHER" id="PTHR21502:SF3">
    <property type="entry name" value="CILIUM ASSEMBLY PROTEIN DZIP1L"/>
    <property type="match status" value="1"/>
</dbReference>
<organism evidence="5 6">
    <name type="scientific">Tritrichomonas foetus</name>
    <dbReference type="NCBI Taxonomy" id="1144522"/>
    <lineage>
        <taxon>Eukaryota</taxon>
        <taxon>Metamonada</taxon>
        <taxon>Parabasalia</taxon>
        <taxon>Tritrichomonadida</taxon>
        <taxon>Tritrichomonadidae</taxon>
        <taxon>Tritrichomonas</taxon>
    </lineage>
</organism>
<evidence type="ECO:0000259" key="4">
    <source>
        <dbReference type="Pfam" id="PF13815"/>
    </source>
</evidence>
<dbReference type="InterPro" id="IPR051241">
    <property type="entry name" value="DZIP_RILPL"/>
</dbReference>
<accession>A0A1J4JPG0</accession>
<keyword evidence="1 2" id="KW-0175">Coiled coil</keyword>
<evidence type="ECO:0000313" key="5">
    <source>
        <dbReference type="EMBL" id="OHS99405.1"/>
    </source>
</evidence>
<protein>
    <recommendedName>
        <fullName evidence="4">Cilium assembly protein DZIP1 N-terminal domain-containing protein</fullName>
    </recommendedName>
</protein>
<evidence type="ECO:0000256" key="3">
    <source>
        <dbReference type="SAM" id="MobiDB-lite"/>
    </source>
</evidence>
<evidence type="ECO:0000256" key="2">
    <source>
        <dbReference type="SAM" id="Coils"/>
    </source>
</evidence>
<dbReference type="AlphaFoldDB" id="A0A1J4JPG0"/>
<dbReference type="GO" id="GO:0005737">
    <property type="term" value="C:cytoplasm"/>
    <property type="evidence" value="ECO:0007669"/>
    <property type="project" value="UniProtKB-SubCell"/>
</dbReference>
<comment type="caution">
    <text evidence="5">The sequence shown here is derived from an EMBL/GenBank/DDBJ whole genome shotgun (WGS) entry which is preliminary data.</text>
</comment>
<feature type="coiled-coil region" evidence="2">
    <location>
        <begin position="77"/>
        <end position="125"/>
    </location>
</feature>
<reference evidence="5" key="1">
    <citation type="submission" date="2016-10" db="EMBL/GenBank/DDBJ databases">
        <authorList>
            <person name="Benchimol M."/>
            <person name="Almeida L.G."/>
            <person name="Vasconcelos A.T."/>
            <person name="Perreira-Neves A."/>
            <person name="Rosa I.A."/>
            <person name="Tasca T."/>
            <person name="Bogo M.R."/>
            <person name="de Souza W."/>
        </authorList>
    </citation>
    <scope>NUCLEOTIDE SEQUENCE [LARGE SCALE GENOMIC DNA]</scope>
    <source>
        <strain evidence="5">K</strain>
    </source>
</reference>